<dbReference type="EMBL" id="LAZR01000138">
    <property type="protein sequence ID" value="KKN87493.1"/>
    <property type="molecule type" value="Genomic_DNA"/>
</dbReference>
<dbReference type="InterPro" id="IPR056111">
    <property type="entry name" value="DUF7694"/>
</dbReference>
<dbReference type="Pfam" id="PF24746">
    <property type="entry name" value="DUF7694"/>
    <property type="match status" value="1"/>
</dbReference>
<evidence type="ECO:0000313" key="2">
    <source>
        <dbReference type="EMBL" id="KKN87493.1"/>
    </source>
</evidence>
<evidence type="ECO:0000259" key="1">
    <source>
        <dbReference type="Pfam" id="PF24746"/>
    </source>
</evidence>
<name>A0A0F9X7D9_9ZZZZ</name>
<organism evidence="2">
    <name type="scientific">marine sediment metagenome</name>
    <dbReference type="NCBI Taxonomy" id="412755"/>
    <lineage>
        <taxon>unclassified sequences</taxon>
        <taxon>metagenomes</taxon>
        <taxon>ecological metagenomes</taxon>
    </lineage>
</organism>
<reference evidence="2" key="1">
    <citation type="journal article" date="2015" name="Nature">
        <title>Complex archaea that bridge the gap between prokaryotes and eukaryotes.</title>
        <authorList>
            <person name="Spang A."/>
            <person name="Saw J.H."/>
            <person name="Jorgensen S.L."/>
            <person name="Zaremba-Niedzwiedzka K."/>
            <person name="Martijn J."/>
            <person name="Lind A.E."/>
            <person name="van Eijk R."/>
            <person name="Schleper C."/>
            <person name="Guy L."/>
            <person name="Ettema T.J."/>
        </authorList>
    </citation>
    <scope>NUCLEOTIDE SEQUENCE</scope>
</reference>
<protein>
    <recommendedName>
        <fullName evidence="1">DUF7694 domain-containing protein</fullName>
    </recommendedName>
</protein>
<accession>A0A0F9X7D9</accession>
<feature type="domain" description="DUF7694" evidence="1">
    <location>
        <begin position="47"/>
        <end position="108"/>
    </location>
</feature>
<comment type="caution">
    <text evidence="2">The sequence shown here is derived from an EMBL/GenBank/DDBJ whole genome shotgun (WGS) entry which is preliminary data.</text>
</comment>
<proteinExistence type="predicted"/>
<sequence>MNDLSQLRKVAPRILGPDWEEIIPCPTVGAMAWSCANGLVVIASVGIESDGHSWFHVSTSRAGRLPNWRDLQYVKDTFIGRDRKAIQILPASAEHVNLHPFCLHLWCCLDGDVLPDFRVDGDI</sequence>
<gene>
    <name evidence="2" type="ORF">LCGC14_0259480</name>
</gene>
<dbReference type="AlphaFoldDB" id="A0A0F9X7D9"/>